<evidence type="ECO:0000313" key="3">
    <source>
        <dbReference type="EMBL" id="SMP56944.1"/>
    </source>
</evidence>
<dbReference type="CDD" id="cd01949">
    <property type="entry name" value="GGDEF"/>
    <property type="match status" value="1"/>
</dbReference>
<reference evidence="3 4" key="1">
    <citation type="submission" date="2017-05" db="EMBL/GenBank/DDBJ databases">
        <authorList>
            <person name="Varghese N."/>
            <person name="Submissions S."/>
        </authorList>
    </citation>
    <scope>NUCLEOTIDE SEQUENCE [LARGE SCALE GENOMIC DNA]</scope>
    <source>
        <strain evidence="3 4">DSM 25457</strain>
    </source>
</reference>
<evidence type="ECO:0000313" key="4">
    <source>
        <dbReference type="Proteomes" id="UP001158067"/>
    </source>
</evidence>
<accession>A0ABY1Q1Z8</accession>
<dbReference type="InterPro" id="IPR035919">
    <property type="entry name" value="EAL_sf"/>
</dbReference>
<dbReference type="PROSITE" id="PS50887">
    <property type="entry name" value="GGDEF"/>
    <property type="match status" value="1"/>
</dbReference>
<dbReference type="Gene3D" id="3.30.70.270">
    <property type="match status" value="1"/>
</dbReference>
<gene>
    <name evidence="3" type="ORF">SAMN06265222_105235</name>
</gene>
<dbReference type="CDD" id="cd01948">
    <property type="entry name" value="EAL"/>
    <property type="match status" value="1"/>
</dbReference>
<dbReference type="Proteomes" id="UP001158067">
    <property type="component" value="Unassembled WGS sequence"/>
</dbReference>
<dbReference type="RefSeq" id="WP_283432695.1">
    <property type="nucleotide sequence ID" value="NZ_FXUG01000005.1"/>
</dbReference>
<comment type="caution">
    <text evidence="3">The sequence shown here is derived from an EMBL/GenBank/DDBJ whole genome shotgun (WGS) entry which is preliminary data.</text>
</comment>
<name>A0ABY1Q1Z8_9BACT</name>
<dbReference type="EMBL" id="FXUG01000005">
    <property type="protein sequence ID" value="SMP56944.1"/>
    <property type="molecule type" value="Genomic_DNA"/>
</dbReference>
<dbReference type="Pfam" id="PF00990">
    <property type="entry name" value="GGDEF"/>
    <property type="match status" value="1"/>
</dbReference>
<proteinExistence type="predicted"/>
<dbReference type="Pfam" id="PF00563">
    <property type="entry name" value="EAL"/>
    <property type="match status" value="1"/>
</dbReference>
<dbReference type="InterPro" id="IPR043128">
    <property type="entry name" value="Rev_trsase/Diguanyl_cyclase"/>
</dbReference>
<dbReference type="SMART" id="SM00052">
    <property type="entry name" value="EAL"/>
    <property type="match status" value="1"/>
</dbReference>
<dbReference type="InterPro" id="IPR029787">
    <property type="entry name" value="Nucleotide_cyclase"/>
</dbReference>
<evidence type="ECO:0000259" key="1">
    <source>
        <dbReference type="PROSITE" id="PS50883"/>
    </source>
</evidence>
<dbReference type="PROSITE" id="PS50883">
    <property type="entry name" value="EAL"/>
    <property type="match status" value="1"/>
</dbReference>
<dbReference type="SUPFAM" id="SSF55073">
    <property type="entry name" value="Nucleotide cyclase"/>
    <property type="match status" value="1"/>
</dbReference>
<sequence>MGTIDGIWAIGEQGREVENDETAQAASLDDILHRKLNRIIRRAGVQADEAPALSRWQDFLKRINLAFLEYRDNRLILEDSVARSSQEMRSLYEELRSESNLRLSQSKAHQEELAGLVKERTADLEAAHLELEQINKRLEYDATHDGLTGIHNRGHFLRVVNARLASQRDKTSHDDFALYFIDFDRFKQINDTHGHAVGDEVLVLVSNRLSRLVGKDDCLARLGGDEFALLTTVESTNDSIAIAQRISDAFHAPFQVRDLKIPLAASVGIVVGHTTYEAAEVMLGDADLAMYRAKESKLPFYLFDDAMRQDYLDLLELERELETAIDEEQFIINFEPVVDTLNQNLFSTESLVRWIHPAKGLISPAKFIPLAEERGLVTAIDRIVFQKTCRVFSTWIEHRVARQGQKINVNLASGQLVRSDLIPFLLTTLDQSSLTPQHVVLEITESHLLDESETVSRQIRELSELGFEIFIDDFGTGYSSLSYLAKYPIDGIKIDRAFIRDVHTNPEHKELIRSIIAMAEALNVKVVTEGVETLEQLKLVTDLGCFLIQGFLFTRPMDEHQAAELQISNSYIDIIAKLYQPHSIGPLEPIASPL</sequence>
<dbReference type="InterPro" id="IPR000160">
    <property type="entry name" value="GGDEF_dom"/>
</dbReference>
<protein>
    <submittedName>
        <fullName evidence="3">Diguanylate cyclase (GGDEF) domain-containing protein</fullName>
    </submittedName>
</protein>
<keyword evidence="4" id="KW-1185">Reference proteome</keyword>
<dbReference type="SUPFAM" id="SSF141868">
    <property type="entry name" value="EAL domain-like"/>
    <property type="match status" value="1"/>
</dbReference>
<dbReference type="InterPro" id="IPR001633">
    <property type="entry name" value="EAL_dom"/>
</dbReference>
<dbReference type="PANTHER" id="PTHR44757:SF2">
    <property type="entry name" value="BIOFILM ARCHITECTURE MAINTENANCE PROTEIN MBAA"/>
    <property type="match status" value="1"/>
</dbReference>
<dbReference type="SMART" id="SM00267">
    <property type="entry name" value="GGDEF"/>
    <property type="match status" value="1"/>
</dbReference>
<dbReference type="Gene3D" id="3.20.20.450">
    <property type="entry name" value="EAL domain"/>
    <property type="match status" value="1"/>
</dbReference>
<evidence type="ECO:0000259" key="2">
    <source>
        <dbReference type="PROSITE" id="PS50887"/>
    </source>
</evidence>
<feature type="domain" description="EAL" evidence="1">
    <location>
        <begin position="314"/>
        <end position="570"/>
    </location>
</feature>
<feature type="domain" description="GGDEF" evidence="2">
    <location>
        <begin position="174"/>
        <end position="305"/>
    </location>
</feature>
<dbReference type="NCBIfam" id="TIGR00254">
    <property type="entry name" value="GGDEF"/>
    <property type="match status" value="1"/>
</dbReference>
<dbReference type="PANTHER" id="PTHR44757">
    <property type="entry name" value="DIGUANYLATE CYCLASE DGCP"/>
    <property type="match status" value="1"/>
</dbReference>
<dbReference type="InterPro" id="IPR052155">
    <property type="entry name" value="Biofilm_reg_signaling"/>
</dbReference>
<organism evidence="3 4">
    <name type="scientific">Neorhodopirellula lusitana</name>
    <dbReference type="NCBI Taxonomy" id="445327"/>
    <lineage>
        <taxon>Bacteria</taxon>
        <taxon>Pseudomonadati</taxon>
        <taxon>Planctomycetota</taxon>
        <taxon>Planctomycetia</taxon>
        <taxon>Pirellulales</taxon>
        <taxon>Pirellulaceae</taxon>
        <taxon>Neorhodopirellula</taxon>
    </lineage>
</organism>